<name>A0A7Z2ZSX1_9BURK</name>
<dbReference type="AlphaFoldDB" id="A0A7Z2ZSX1"/>
<dbReference type="EMBL" id="CP051685">
    <property type="protein sequence ID" value="QJE00956.1"/>
    <property type="molecule type" value="Genomic_DNA"/>
</dbReference>
<accession>A0A7Z2ZSX1</accession>
<organism evidence="1 2">
    <name type="scientific">Massilia forsythiae</name>
    <dbReference type="NCBI Taxonomy" id="2728020"/>
    <lineage>
        <taxon>Bacteria</taxon>
        <taxon>Pseudomonadati</taxon>
        <taxon>Pseudomonadota</taxon>
        <taxon>Betaproteobacteria</taxon>
        <taxon>Burkholderiales</taxon>
        <taxon>Oxalobacteraceae</taxon>
        <taxon>Telluria group</taxon>
        <taxon>Massilia</taxon>
    </lineage>
</organism>
<evidence type="ECO:0000313" key="2">
    <source>
        <dbReference type="Proteomes" id="UP000502415"/>
    </source>
</evidence>
<gene>
    <name evidence="1" type="ORF">HH212_13735</name>
</gene>
<evidence type="ECO:0000313" key="1">
    <source>
        <dbReference type="EMBL" id="QJE00956.1"/>
    </source>
</evidence>
<reference evidence="1 2" key="1">
    <citation type="submission" date="2020-04" db="EMBL/GenBank/DDBJ databases">
        <title>Genome sequencing of novel species.</title>
        <authorList>
            <person name="Heo J."/>
            <person name="Kim S.-J."/>
            <person name="Kim J.-S."/>
            <person name="Hong S.-B."/>
            <person name="Kwon S.-W."/>
        </authorList>
    </citation>
    <scope>NUCLEOTIDE SEQUENCE [LARGE SCALE GENOMIC DNA]</scope>
    <source>
        <strain evidence="1 2">GN2-R2</strain>
    </source>
</reference>
<dbReference type="KEGG" id="mfy:HH212_13735"/>
<dbReference type="Proteomes" id="UP000502415">
    <property type="component" value="Chromosome"/>
</dbReference>
<proteinExistence type="predicted"/>
<dbReference type="RefSeq" id="WP_170202986.1">
    <property type="nucleotide sequence ID" value="NZ_CP051685.1"/>
</dbReference>
<protein>
    <recommendedName>
        <fullName evidence="3">Lysine-N-methylase</fullName>
    </recommendedName>
</protein>
<sequence length="411" mass="44971">MAILHPTKTLPALLPRYVTRFACTGSACEDNCCSGWLVTLDKKTFNAYRKTSHPGLGATLDKHVKRHRAGDGDQNYGKIELDPATGQCPIMSDGLCGVQKGLGESYLSTTCFTYPRQTRQFSGKFEQALMLSCPEAARQALLQPDAFDFIESRITVRPDVVQASTVSFGLTTEAVNDVRIFCLQLMRTGGLALWERLAVLGVFCESLTATLAASQHAAVPALIERFTGLVAGGGLVDALHGLQPNHEAQAMVFSTILADRGFQTTTSMETEIVLSVGSRLGADDNGVVDAGTLVASYRRGLDRLEQALQAAPHLLEHYVLNEMFLTLFPFVDGSPFEAYLQLVSRFGLLRLMLAAQCNNEGEVPGAELLVRTVHIYCRRFQHQTMFTRRVNGALHASGWSSLDKLYGFLRS</sequence>
<dbReference type="NCBIfam" id="NF038110">
    <property type="entry name" value="Lys_methyl_FliB"/>
    <property type="match status" value="1"/>
</dbReference>
<evidence type="ECO:0008006" key="3">
    <source>
        <dbReference type="Google" id="ProtNLM"/>
    </source>
</evidence>
<keyword evidence="2" id="KW-1185">Reference proteome</keyword>